<keyword evidence="6" id="KW-1185">Reference proteome</keyword>
<dbReference type="RefSeq" id="WP_150864307.1">
    <property type="nucleotide sequence ID" value="NZ_VYXP01000005.1"/>
</dbReference>
<evidence type="ECO:0000313" key="5">
    <source>
        <dbReference type="EMBL" id="KAA9131631.1"/>
    </source>
</evidence>
<dbReference type="GO" id="GO:0008757">
    <property type="term" value="F:S-adenosylmethionine-dependent methyltransferase activity"/>
    <property type="evidence" value="ECO:0007669"/>
    <property type="project" value="InterPro"/>
</dbReference>
<dbReference type="PANTHER" id="PTHR43464:SF19">
    <property type="entry name" value="UBIQUINONE BIOSYNTHESIS O-METHYLTRANSFERASE, MITOCHONDRIAL"/>
    <property type="match status" value="1"/>
</dbReference>
<evidence type="ECO:0000256" key="1">
    <source>
        <dbReference type="ARBA" id="ARBA00022603"/>
    </source>
</evidence>
<evidence type="ECO:0000256" key="3">
    <source>
        <dbReference type="ARBA" id="ARBA00022691"/>
    </source>
</evidence>
<dbReference type="EMBL" id="VYXP01000005">
    <property type="protein sequence ID" value="KAA9131631.1"/>
    <property type="molecule type" value="Genomic_DNA"/>
</dbReference>
<dbReference type="InterPro" id="IPR029063">
    <property type="entry name" value="SAM-dependent_MTases_sf"/>
</dbReference>
<dbReference type="CDD" id="cd02440">
    <property type="entry name" value="AdoMet_MTases"/>
    <property type="match status" value="1"/>
</dbReference>
<reference evidence="5 6" key="1">
    <citation type="submission" date="2019-09" db="EMBL/GenBank/DDBJ databases">
        <title>Wenzhouxiangella sp. Genome sequencing and assembly.</title>
        <authorList>
            <person name="Zhang R."/>
        </authorList>
    </citation>
    <scope>NUCLEOTIDE SEQUENCE [LARGE SCALE GENOMIC DNA]</scope>
    <source>
        <strain evidence="5 6">W260</strain>
    </source>
</reference>
<dbReference type="PANTHER" id="PTHR43464">
    <property type="entry name" value="METHYLTRANSFERASE"/>
    <property type="match status" value="1"/>
</dbReference>
<dbReference type="GO" id="GO:0032259">
    <property type="term" value="P:methylation"/>
    <property type="evidence" value="ECO:0007669"/>
    <property type="project" value="UniProtKB-KW"/>
</dbReference>
<proteinExistence type="predicted"/>
<name>A0A5N0TA31_9GAMM</name>
<accession>A0A5N0TA31</accession>
<keyword evidence="3" id="KW-0949">S-adenosyl-L-methionine</keyword>
<evidence type="ECO:0000259" key="4">
    <source>
        <dbReference type="Pfam" id="PF08241"/>
    </source>
</evidence>
<gene>
    <name evidence="5" type="ORF">F3N42_09970</name>
</gene>
<organism evidence="5 6">
    <name type="scientific">Marinihelvus fidelis</name>
    <dbReference type="NCBI Taxonomy" id="2613842"/>
    <lineage>
        <taxon>Bacteria</taxon>
        <taxon>Pseudomonadati</taxon>
        <taxon>Pseudomonadota</taxon>
        <taxon>Gammaproteobacteria</taxon>
        <taxon>Chromatiales</taxon>
        <taxon>Wenzhouxiangellaceae</taxon>
        <taxon>Marinihelvus</taxon>
    </lineage>
</organism>
<protein>
    <submittedName>
        <fullName evidence="5">Class I SAM-dependent methyltransferase</fullName>
    </submittedName>
</protein>
<keyword evidence="1 5" id="KW-0489">Methyltransferase</keyword>
<dbReference type="AlphaFoldDB" id="A0A5N0TA31"/>
<dbReference type="SUPFAM" id="SSF53335">
    <property type="entry name" value="S-adenosyl-L-methionine-dependent methyltransferases"/>
    <property type="match status" value="1"/>
</dbReference>
<dbReference type="Proteomes" id="UP000325372">
    <property type="component" value="Unassembled WGS sequence"/>
</dbReference>
<dbReference type="Gene3D" id="3.40.50.150">
    <property type="entry name" value="Vaccinia Virus protein VP39"/>
    <property type="match status" value="1"/>
</dbReference>
<evidence type="ECO:0000256" key="2">
    <source>
        <dbReference type="ARBA" id="ARBA00022679"/>
    </source>
</evidence>
<evidence type="ECO:0000313" key="6">
    <source>
        <dbReference type="Proteomes" id="UP000325372"/>
    </source>
</evidence>
<comment type="caution">
    <text evidence="5">The sequence shown here is derived from an EMBL/GenBank/DDBJ whole genome shotgun (WGS) entry which is preliminary data.</text>
</comment>
<feature type="domain" description="Methyltransferase type 11" evidence="4">
    <location>
        <begin position="175"/>
        <end position="279"/>
    </location>
</feature>
<keyword evidence="2 5" id="KW-0808">Transferase</keyword>
<dbReference type="InterPro" id="IPR013216">
    <property type="entry name" value="Methyltransf_11"/>
</dbReference>
<dbReference type="Pfam" id="PF08241">
    <property type="entry name" value="Methyltransf_11"/>
    <property type="match status" value="1"/>
</dbReference>
<sequence length="399" mass="45623">MSGENSIEQLKSLGDGRFEITFAIADDMLFDIDLQLQLFCVASGQELQSIHIRQAGWDVAWLPRGRYVAEVDAGSVTLPTTGARPKALLWDQTNNKPRLLSALESGTPITEGRIAVPDRLQKPSWSLRSLDGLALEDLSWNRGHDDWFFKHFDHAARVIVNLMLADNELLKGRVLDVGCGDGMTDLGVFLRCRPREFVGIDPSRRFDLLDEVAARNHIPDDWKRDPALRFEPFDANALPFDDDHFDVVLSWGSFEHIVGGYAQSLREIRRVLKPGGLLFAHPGLFYGEYGNHLGEFFDDPWIHLKLPPEELEKRVKATPPDYMDRGGEFASPDDYWQWYTELNPITVTDFEKELRDLGFEPWRVALRTSNLVEYTPELQQYGFEQLANTELYVSAWNRK</sequence>